<comment type="caution">
    <text evidence="6">The sequence shown here is derived from an EMBL/GenBank/DDBJ whole genome shotgun (WGS) entry which is preliminary data.</text>
</comment>
<dbReference type="SUPFAM" id="SSF54373">
    <property type="entry name" value="FAD-linked reductases, C-terminal domain"/>
    <property type="match status" value="1"/>
</dbReference>
<dbReference type="InterPro" id="IPR007867">
    <property type="entry name" value="GMC_OxRtase_C"/>
</dbReference>
<feature type="domain" description="Glucose-methanol-choline oxidoreductase N-terminal" evidence="5">
    <location>
        <begin position="302"/>
        <end position="316"/>
    </location>
</feature>
<feature type="signal peptide" evidence="3">
    <location>
        <begin position="1"/>
        <end position="19"/>
    </location>
</feature>
<dbReference type="PROSITE" id="PS00623">
    <property type="entry name" value="GMC_OXRED_1"/>
    <property type="match status" value="1"/>
</dbReference>
<dbReference type="PROSITE" id="PS00624">
    <property type="entry name" value="GMC_OXRED_2"/>
    <property type="match status" value="1"/>
</dbReference>
<dbReference type="SUPFAM" id="SSF51905">
    <property type="entry name" value="FAD/NAD(P)-binding domain"/>
    <property type="match status" value="1"/>
</dbReference>
<evidence type="ECO:0000259" key="4">
    <source>
        <dbReference type="PROSITE" id="PS00623"/>
    </source>
</evidence>
<evidence type="ECO:0000256" key="1">
    <source>
        <dbReference type="ARBA" id="ARBA00010790"/>
    </source>
</evidence>
<dbReference type="PANTHER" id="PTHR11552:SF115">
    <property type="entry name" value="DEHYDROGENASE XPTC-RELATED"/>
    <property type="match status" value="1"/>
</dbReference>
<feature type="domain" description="Glucose-methanol-choline oxidoreductase N-terminal" evidence="4">
    <location>
        <begin position="111"/>
        <end position="134"/>
    </location>
</feature>
<keyword evidence="2" id="KW-0274">FAD</keyword>
<dbReference type="InterPro" id="IPR012132">
    <property type="entry name" value="GMC_OxRdtase"/>
</dbReference>
<sequence length="607" mass="65512">MRYNSRVIAFWALSQLASAHTAGNATGPTLLDEYDFIIVGGGTTGLVLANRLSESGDQKVLVLEAGLHPDVLAMHEAPGAVEFLGGTIMDWNFYTEPQEHMDGRVLAYHRGRGLGGSSAINGIFYGRGSASVYDHWVELGNPGWGWEDVYPAFIKSTRFNPPNPGVAYNQTYQTWDAEAYSDGPLEIGFQGFVPPSSTAFIEACEAAGIPLVKELNKGNGIGVKQGTGALTSKYRRSSAYDYYKAAADRPNLTVMHNSPVQQITFNKDAAGKPRASGVVFIDHTAARHHTIAAKKEVIVTLGTFQSPQMLMVSGIGPEATLKKHDIEPVLINENVGQHMMDHNVFSIMAEVIPEASTHQLMFDTANVEAMQEEYYTNGTGVYTAPGGMTNGFQGLSDEELESIGAGAVVEFGLTNRSTVEFLFESFFYPGGLGPTFMPSFDGSYISVTVSSMVALSKGNITIRSSSMADAPVINPNYYAHPADRAVAIHGFRDARKILAHPAFAPFTVGPNHGEVSPGADVSSDDEDAIWEYVKATTIPNWHASGTCRMLPKEDGGVVDSRLRVYGVEGLRVVDSSIMPTVPDVNIAGPVFMLGENGARMIREDWGF</sequence>
<dbReference type="PIRSF" id="PIRSF000137">
    <property type="entry name" value="Alcohol_oxidase"/>
    <property type="match status" value="1"/>
</dbReference>
<gene>
    <name evidence="6" type="ORF">DL762_000098</name>
</gene>
<evidence type="ECO:0000256" key="2">
    <source>
        <dbReference type="RuleBase" id="RU003968"/>
    </source>
</evidence>
<feature type="chain" id="PRO_5046838819" description="Glucose-methanol-choline oxidoreductase N-terminal domain-containing protein" evidence="3">
    <location>
        <begin position="20"/>
        <end position="607"/>
    </location>
</feature>
<evidence type="ECO:0000259" key="5">
    <source>
        <dbReference type="PROSITE" id="PS00624"/>
    </source>
</evidence>
<dbReference type="Pfam" id="PF00732">
    <property type="entry name" value="GMC_oxred_N"/>
    <property type="match status" value="1"/>
</dbReference>
<dbReference type="Gene3D" id="3.30.560.10">
    <property type="entry name" value="Glucose Oxidase, domain 3"/>
    <property type="match status" value="1"/>
</dbReference>
<keyword evidence="2" id="KW-0285">Flavoprotein</keyword>
<keyword evidence="3" id="KW-0732">Signal</keyword>
<dbReference type="EMBL" id="QJNS01000002">
    <property type="protein sequence ID" value="RYO95356.1"/>
    <property type="molecule type" value="Genomic_DNA"/>
</dbReference>
<keyword evidence="7" id="KW-1185">Reference proteome</keyword>
<reference evidence="6 7" key="1">
    <citation type="submission" date="2018-06" db="EMBL/GenBank/DDBJ databases">
        <title>Complete Genomes of Monosporascus.</title>
        <authorList>
            <person name="Robinson A.J."/>
            <person name="Natvig D.O."/>
        </authorList>
    </citation>
    <scope>NUCLEOTIDE SEQUENCE [LARGE SCALE GENOMIC DNA]</scope>
    <source>
        <strain evidence="6 7">CBS 609.92</strain>
    </source>
</reference>
<dbReference type="InterPro" id="IPR036188">
    <property type="entry name" value="FAD/NAD-bd_sf"/>
</dbReference>
<dbReference type="Proteomes" id="UP000294003">
    <property type="component" value="Unassembled WGS sequence"/>
</dbReference>
<organism evidence="6 7">
    <name type="scientific">Monosporascus cannonballus</name>
    <dbReference type="NCBI Taxonomy" id="155416"/>
    <lineage>
        <taxon>Eukaryota</taxon>
        <taxon>Fungi</taxon>
        <taxon>Dikarya</taxon>
        <taxon>Ascomycota</taxon>
        <taxon>Pezizomycotina</taxon>
        <taxon>Sordariomycetes</taxon>
        <taxon>Xylariomycetidae</taxon>
        <taxon>Xylariales</taxon>
        <taxon>Xylariales incertae sedis</taxon>
        <taxon>Monosporascus</taxon>
    </lineage>
</organism>
<evidence type="ECO:0000256" key="3">
    <source>
        <dbReference type="SAM" id="SignalP"/>
    </source>
</evidence>
<accession>A0ABY0HNL9</accession>
<evidence type="ECO:0000313" key="6">
    <source>
        <dbReference type="EMBL" id="RYO95356.1"/>
    </source>
</evidence>
<protein>
    <recommendedName>
        <fullName evidence="4 5">Glucose-methanol-choline oxidoreductase N-terminal domain-containing protein</fullName>
    </recommendedName>
</protein>
<dbReference type="PANTHER" id="PTHR11552">
    <property type="entry name" value="GLUCOSE-METHANOL-CHOLINE GMC OXIDOREDUCTASE"/>
    <property type="match status" value="1"/>
</dbReference>
<name>A0ABY0HNL9_9PEZI</name>
<dbReference type="InterPro" id="IPR000172">
    <property type="entry name" value="GMC_OxRdtase_N"/>
</dbReference>
<evidence type="ECO:0000313" key="7">
    <source>
        <dbReference type="Proteomes" id="UP000294003"/>
    </source>
</evidence>
<comment type="similarity">
    <text evidence="1 2">Belongs to the GMC oxidoreductase family.</text>
</comment>
<dbReference type="Pfam" id="PF05199">
    <property type="entry name" value="GMC_oxred_C"/>
    <property type="match status" value="1"/>
</dbReference>
<proteinExistence type="inferred from homology"/>
<dbReference type="Gene3D" id="3.50.50.60">
    <property type="entry name" value="FAD/NAD(P)-binding domain"/>
    <property type="match status" value="1"/>
</dbReference>